<proteinExistence type="predicted"/>
<feature type="non-terminal residue" evidence="1">
    <location>
        <position position="94"/>
    </location>
</feature>
<name>A0A9N9KDV1_9GLOM</name>
<comment type="caution">
    <text evidence="1">The sequence shown here is derived from an EMBL/GenBank/DDBJ whole genome shotgun (WGS) entry which is preliminary data.</text>
</comment>
<dbReference type="OrthoDB" id="2434702at2759"/>
<evidence type="ECO:0000313" key="2">
    <source>
        <dbReference type="Proteomes" id="UP000789405"/>
    </source>
</evidence>
<protein>
    <submittedName>
        <fullName evidence="1">6561_t:CDS:1</fullName>
    </submittedName>
</protein>
<organism evidence="1 2">
    <name type="scientific">Dentiscutata erythropus</name>
    <dbReference type="NCBI Taxonomy" id="1348616"/>
    <lineage>
        <taxon>Eukaryota</taxon>
        <taxon>Fungi</taxon>
        <taxon>Fungi incertae sedis</taxon>
        <taxon>Mucoromycota</taxon>
        <taxon>Glomeromycotina</taxon>
        <taxon>Glomeromycetes</taxon>
        <taxon>Diversisporales</taxon>
        <taxon>Gigasporaceae</taxon>
        <taxon>Dentiscutata</taxon>
    </lineage>
</organism>
<sequence>KDQTCLFNQLDESYILTKQLAECETKEKQRFRNASTDLIKNRIQLFEPYFPELSDLKNELQKYVICERHYNQIIAKDNYLDYLREASTIDIGIQ</sequence>
<keyword evidence="2" id="KW-1185">Reference proteome</keyword>
<accession>A0A9N9KDV1</accession>
<reference evidence="1" key="1">
    <citation type="submission" date="2021-06" db="EMBL/GenBank/DDBJ databases">
        <authorList>
            <person name="Kallberg Y."/>
            <person name="Tangrot J."/>
            <person name="Rosling A."/>
        </authorList>
    </citation>
    <scope>NUCLEOTIDE SEQUENCE</scope>
    <source>
        <strain evidence="1">MA453B</strain>
    </source>
</reference>
<gene>
    <name evidence="1" type="ORF">DERYTH_LOCUS27844</name>
</gene>
<evidence type="ECO:0000313" key="1">
    <source>
        <dbReference type="EMBL" id="CAG8825130.1"/>
    </source>
</evidence>
<feature type="non-terminal residue" evidence="1">
    <location>
        <position position="1"/>
    </location>
</feature>
<dbReference type="Proteomes" id="UP000789405">
    <property type="component" value="Unassembled WGS sequence"/>
</dbReference>
<dbReference type="AlphaFoldDB" id="A0A9N9KDV1"/>
<dbReference type="EMBL" id="CAJVPY010065965">
    <property type="protein sequence ID" value="CAG8825130.1"/>
    <property type="molecule type" value="Genomic_DNA"/>
</dbReference>